<dbReference type="KEGG" id="bpt:Bpet0270"/>
<dbReference type="eggNOG" id="COG5642">
    <property type="taxonomic scope" value="Bacteria"/>
</dbReference>
<reference evidence="3 4" key="1">
    <citation type="journal article" date="2008" name="BMC Genomics">
        <title>The missing link: Bordetella petrii is endowed with both the metabolic versatility of environmental bacteria and virulence traits of pathogenic Bordetellae.</title>
        <authorList>
            <person name="Gross R."/>
            <person name="Guzman C.A."/>
            <person name="Sebaihia M."/>
            <person name="Martins Dos Santos V.A."/>
            <person name="Pieper D.H."/>
            <person name="Koebnik R."/>
            <person name="Lechner M."/>
            <person name="Bartels D."/>
            <person name="Buhrmester J."/>
            <person name="Choudhuri J.V."/>
            <person name="Ebensen T."/>
            <person name="Gaigalat L."/>
            <person name="Herrmann S."/>
            <person name="Khachane A.N."/>
            <person name="Larisch C."/>
            <person name="Link S."/>
            <person name="Linke B."/>
            <person name="Meyer F."/>
            <person name="Mormann S."/>
            <person name="Nakunst D."/>
            <person name="Rueckert C."/>
            <person name="Schneiker-Bekel S."/>
            <person name="Schulze K."/>
            <person name="Vorhoelter F.J."/>
            <person name="Yevsa T."/>
            <person name="Engle J.T."/>
            <person name="Goldman W.E."/>
            <person name="Puehler A."/>
            <person name="Goebel U.B."/>
            <person name="Goesmann A."/>
            <person name="Bloecker H."/>
            <person name="Kaiser O."/>
            <person name="Martinez-Arias R."/>
        </authorList>
    </citation>
    <scope>NUCLEOTIDE SEQUENCE [LARGE SCALE GENOMIC DNA]</scope>
    <source>
        <strain evidence="4">ATCC BAA-461 / DSM 12804 / CCUG 43448 / CIP 107267 / Se-1111R</strain>
    </source>
</reference>
<organism evidence="3 4">
    <name type="scientific">Bordetella petrii (strain ATCC BAA-461 / DSM 12804 / CCUG 43448 / CIP 107267 / Se-1111R)</name>
    <dbReference type="NCBI Taxonomy" id="340100"/>
    <lineage>
        <taxon>Bacteria</taxon>
        <taxon>Pseudomonadati</taxon>
        <taxon>Pseudomonadota</taxon>
        <taxon>Betaproteobacteria</taxon>
        <taxon>Burkholderiales</taxon>
        <taxon>Alcaligenaceae</taxon>
        <taxon>Bordetella</taxon>
    </lineage>
</organism>
<sequence>MGGLRFRIGTRRCRRGAHVRKIYTTGQAPAASLALHGSHYGARAAMVAMLAQVNALPCAETKPAIANGNAQAGPEQAGLQVRGQVVAAFISVPVIRFVFGHRVVEITLEIGPHGGIGVFVDRERRRSVLDEQVQQAHLEAPQLGQPGQDFVCHQMEAAPARGQRQRFLYPHSCLPVVARAPGVRNCSYCTLQLLYVQYAHKGSLMTALHRTAPSPDAVLAKAVLRAADQLGLRQADLAAVLGIHRTAVSRLKQNLSLEPTSKQGELALLLVRMARALYTLAGGDPDWIRHFMHTPNKVTGGVPARQIETIQGLMTVLRFVDAIRGKV</sequence>
<dbReference type="InterPro" id="IPR001387">
    <property type="entry name" value="Cro/C1-type_HTH"/>
</dbReference>
<dbReference type="InterPro" id="IPR024467">
    <property type="entry name" value="Xre/MbcA/ParS-like_toxin-bd"/>
</dbReference>
<dbReference type="InterPro" id="IPR046847">
    <property type="entry name" value="Xre-like_HTH"/>
</dbReference>
<dbReference type="Pfam" id="PF09722">
    <property type="entry name" value="Xre_MbcA_ParS_C"/>
    <property type="match status" value="1"/>
</dbReference>
<evidence type="ECO:0000313" key="4">
    <source>
        <dbReference type="Proteomes" id="UP000001225"/>
    </source>
</evidence>
<feature type="domain" description="Antitoxin Xre-like helix-turn-helix" evidence="2">
    <location>
        <begin position="212"/>
        <end position="272"/>
    </location>
</feature>
<dbReference type="GO" id="GO:0003677">
    <property type="term" value="F:DNA binding"/>
    <property type="evidence" value="ECO:0007669"/>
    <property type="project" value="UniProtKB-KW"/>
</dbReference>
<proteinExistence type="predicted"/>
<protein>
    <submittedName>
        <fullName evidence="3">DNA-binding protein</fullName>
    </submittedName>
</protein>
<evidence type="ECO:0000259" key="1">
    <source>
        <dbReference type="Pfam" id="PF09722"/>
    </source>
</evidence>
<feature type="domain" description="Antitoxin Xre/MbcA/ParS-like toxin-binding" evidence="1">
    <location>
        <begin position="276"/>
        <end position="325"/>
    </location>
</feature>
<dbReference type="Proteomes" id="UP000001225">
    <property type="component" value="Chromosome"/>
</dbReference>
<dbReference type="STRING" id="94624.Bpet0270"/>
<evidence type="ECO:0000313" key="3">
    <source>
        <dbReference type="EMBL" id="CAP40603.1"/>
    </source>
</evidence>
<dbReference type="AlphaFoldDB" id="A9HXV8"/>
<keyword evidence="3" id="KW-0238">DNA-binding</keyword>
<dbReference type="EMBL" id="AM902716">
    <property type="protein sequence ID" value="CAP40603.1"/>
    <property type="molecule type" value="Genomic_DNA"/>
</dbReference>
<dbReference type="Pfam" id="PF20432">
    <property type="entry name" value="Xre-like-HTH"/>
    <property type="match status" value="1"/>
</dbReference>
<accession>A9HXV8</accession>
<dbReference type="CDD" id="cd00093">
    <property type="entry name" value="HTH_XRE"/>
    <property type="match status" value="1"/>
</dbReference>
<gene>
    <name evidence="3" type="ordered locus">Bpet0270</name>
</gene>
<name>A9HXV8_BORPD</name>
<keyword evidence="4" id="KW-1185">Reference proteome</keyword>
<evidence type="ECO:0000259" key="2">
    <source>
        <dbReference type="Pfam" id="PF20432"/>
    </source>
</evidence>